<dbReference type="PANTHER" id="PTHR11783">
    <property type="entry name" value="SULFOTRANSFERASE SULT"/>
    <property type="match status" value="1"/>
</dbReference>
<comment type="similarity">
    <text evidence="1">Belongs to the sulfotransferase 1 family.</text>
</comment>
<organism evidence="4 5">
    <name type="scientific">Roseovarius nubinhibens (strain ATCC BAA-591 / DSM 15170 / ISM)</name>
    <dbReference type="NCBI Taxonomy" id="89187"/>
    <lineage>
        <taxon>Bacteria</taxon>
        <taxon>Pseudomonadati</taxon>
        <taxon>Pseudomonadota</taxon>
        <taxon>Alphaproteobacteria</taxon>
        <taxon>Rhodobacterales</taxon>
        <taxon>Roseobacteraceae</taxon>
        <taxon>Roseovarius</taxon>
    </lineage>
</organism>
<keyword evidence="2 4" id="KW-0808">Transferase</keyword>
<dbReference type="Pfam" id="PF00685">
    <property type="entry name" value="Sulfotransfer_1"/>
    <property type="match status" value="1"/>
</dbReference>
<dbReference type="InterPro" id="IPR027417">
    <property type="entry name" value="P-loop_NTPase"/>
</dbReference>
<dbReference type="SUPFAM" id="SSF52540">
    <property type="entry name" value="P-loop containing nucleoside triphosphate hydrolases"/>
    <property type="match status" value="1"/>
</dbReference>
<evidence type="ECO:0000256" key="1">
    <source>
        <dbReference type="ARBA" id="ARBA00005771"/>
    </source>
</evidence>
<dbReference type="OrthoDB" id="3399180at2"/>
<evidence type="ECO:0000313" key="4">
    <source>
        <dbReference type="EMBL" id="EAP75439.1"/>
    </source>
</evidence>
<evidence type="ECO:0000256" key="2">
    <source>
        <dbReference type="ARBA" id="ARBA00022679"/>
    </source>
</evidence>
<feature type="domain" description="Sulfotransferase" evidence="3">
    <location>
        <begin position="42"/>
        <end position="234"/>
    </location>
</feature>
<dbReference type="EMBL" id="AALY01000003">
    <property type="protein sequence ID" value="EAP75439.1"/>
    <property type="molecule type" value="Genomic_DNA"/>
</dbReference>
<keyword evidence="5" id="KW-1185">Reference proteome</keyword>
<accession>A3SQN0</accession>
<dbReference type="eggNOG" id="ENOG502ZBP9">
    <property type="taxonomic scope" value="Bacteria"/>
</dbReference>
<reference evidence="4 5" key="1">
    <citation type="submission" date="2005-12" db="EMBL/GenBank/DDBJ databases">
        <authorList>
            <person name="Moran M.A."/>
            <person name="Ferriera S."/>
            <person name="Johnson J."/>
            <person name="Kravitz S."/>
            <person name="Halpern A."/>
            <person name="Remington K."/>
            <person name="Beeson K."/>
            <person name="Tran B."/>
            <person name="Rogers Y.-H."/>
            <person name="Friedman R."/>
            <person name="Venter J.C."/>
        </authorList>
    </citation>
    <scope>NUCLEOTIDE SEQUENCE [LARGE SCALE GENOMIC DNA]</scope>
    <source>
        <strain evidence="5">ATCC BAA-591 / DSM 15170 / ISM</strain>
    </source>
</reference>
<evidence type="ECO:0000313" key="5">
    <source>
        <dbReference type="Proteomes" id="UP000005954"/>
    </source>
</evidence>
<dbReference type="HOGENOM" id="CLU_027239_3_1_5"/>
<proteinExistence type="inferred from homology"/>
<dbReference type="Proteomes" id="UP000005954">
    <property type="component" value="Unassembled WGS sequence"/>
</dbReference>
<sequence length="302" mass="33576">MPMTVAKESWMRATNLDELREISERFATPEGVAAGLAYRPEPSDVFIAPFAKCGTTWMQQIVHGLRSGGDMSFGEITQVVPWIELAHDLGLAIPGDQPSPRAFKSHLSWHDIPKGGRYIVVMRDPLDAARSLYRFLEDWFFEPGSISVTEFACHFLNREDQDNYWTHAASWWGQRHRDEVLILAYEHMGRDLPGTVARVAEFIGIDDPARIEIATRQASFDFMKAHSAKFDDHLVRESRDAACGLPPGGAATKVHSGEVGGEAELIGPAVRAAFDLRWSETMEAEHGLKDYAALLDALADPA</sequence>
<comment type="caution">
    <text evidence="4">The sequence shown here is derived from an EMBL/GenBank/DDBJ whole genome shotgun (WGS) entry which is preliminary data.</text>
</comment>
<dbReference type="GO" id="GO:0008146">
    <property type="term" value="F:sulfotransferase activity"/>
    <property type="evidence" value="ECO:0007669"/>
    <property type="project" value="InterPro"/>
</dbReference>
<gene>
    <name evidence="4" type="ORF">ISM_09961</name>
</gene>
<name>A3SQN0_ROSNI</name>
<evidence type="ECO:0000259" key="3">
    <source>
        <dbReference type="Pfam" id="PF00685"/>
    </source>
</evidence>
<dbReference type="Gene3D" id="3.40.50.300">
    <property type="entry name" value="P-loop containing nucleotide triphosphate hydrolases"/>
    <property type="match status" value="1"/>
</dbReference>
<dbReference type="InterPro" id="IPR000863">
    <property type="entry name" value="Sulfotransferase_dom"/>
</dbReference>
<dbReference type="STRING" id="89187.ISM_09961"/>
<dbReference type="AlphaFoldDB" id="A3SQN0"/>
<protein>
    <submittedName>
        <fullName evidence="4">Sulfotransferase</fullName>
    </submittedName>
</protein>